<evidence type="ECO:0000256" key="8">
    <source>
        <dbReference type="ARBA" id="ARBA00022989"/>
    </source>
</evidence>
<keyword evidence="7 10" id="KW-0653">Protein transport</keyword>
<dbReference type="GO" id="GO:0005886">
    <property type="term" value="C:plasma membrane"/>
    <property type="evidence" value="ECO:0007669"/>
    <property type="project" value="UniProtKB-SubCell"/>
</dbReference>
<feature type="transmembrane region" description="Helical" evidence="11">
    <location>
        <begin position="248"/>
        <end position="270"/>
    </location>
</feature>
<dbReference type="Pfam" id="PF12693">
    <property type="entry name" value="GspL_C"/>
    <property type="match status" value="1"/>
</dbReference>
<dbReference type="GO" id="GO:0015627">
    <property type="term" value="C:type II protein secretion system complex"/>
    <property type="evidence" value="ECO:0007669"/>
    <property type="project" value="InterPro"/>
</dbReference>
<comment type="similarity">
    <text evidence="2 10">Belongs to the GSP L family.</text>
</comment>
<keyword evidence="9 11" id="KW-0472">Membrane</keyword>
<comment type="caution">
    <text evidence="14">The sequence shown here is derived from an EMBL/GenBank/DDBJ whole genome shotgun (WGS) entry which is preliminary data.</text>
</comment>
<sequence>MHETLILRLPAFGSDEPIPWLVWHKSQQELIASGELSSVAELSQLKDKAARCEVIVALPGQDVFMTKVTLPAGAKRHLQRIIPYALEEELASDIDELHFAWPDAKGTELPVAVVAKERMNDWLNVLTNAGIDSAYWVPDCFLLPHQQDNWQAMTLANSVIVRTGEWQGFTIEKDQFAQLAPSFAAEQENPTEIIHYGSLNWPQAPAPLSAADIEVPFTIAVQSIATGKGINLRQGAYRSQRAKRSVDLPWRALATAASVLFVLAVLLNGVRYWQLDSQREVLKTQAEQLYRDAFPGQTRIVNLKVQLQRQLESLGLGSGDEASVLAVLQQLVPAFKSQPDLQLELLRFQNNELRLQATAKSFSQFEAFQQAAKAEGLSIETGSMSNRGDQVSGSLTVDLAGQGAQS</sequence>
<evidence type="ECO:0000256" key="9">
    <source>
        <dbReference type="ARBA" id="ARBA00023136"/>
    </source>
</evidence>
<evidence type="ECO:0000259" key="13">
    <source>
        <dbReference type="Pfam" id="PF12693"/>
    </source>
</evidence>
<dbReference type="CDD" id="cd24017">
    <property type="entry name" value="ASKHA_T2SSL_N"/>
    <property type="match status" value="1"/>
</dbReference>
<dbReference type="InterPro" id="IPR007812">
    <property type="entry name" value="T2SS_protein-GspL"/>
</dbReference>
<dbReference type="Proteomes" id="UP000288058">
    <property type="component" value="Unassembled WGS sequence"/>
</dbReference>
<keyword evidence="6 11" id="KW-0812">Transmembrane</keyword>
<comment type="function">
    <text evidence="10">Inner membrane component of the type II secretion system required for the energy-dependent secretion of extracellular factors such as proteases and toxins from the periplasm.</text>
</comment>
<proteinExistence type="inferred from homology"/>
<evidence type="ECO:0000256" key="1">
    <source>
        <dbReference type="ARBA" id="ARBA00004377"/>
    </source>
</evidence>
<gene>
    <name evidence="14" type="primary">gspL</name>
    <name evidence="14" type="ORF">CWI78_12075</name>
</gene>
<reference evidence="15" key="1">
    <citation type="journal article" date="2018" name="Front. Microbiol.">
        <title>Genome-Based Analysis Reveals the Taxonomy and Diversity of the Family Idiomarinaceae.</title>
        <authorList>
            <person name="Liu Y."/>
            <person name="Lai Q."/>
            <person name="Shao Z."/>
        </authorList>
    </citation>
    <scope>NUCLEOTIDE SEQUENCE [LARGE SCALE GENOMIC DNA]</scope>
    <source>
        <strain evidence="15">R22</strain>
    </source>
</reference>
<keyword evidence="3 10" id="KW-0813">Transport</keyword>
<dbReference type="GO" id="GO:0015628">
    <property type="term" value="P:protein secretion by the type II secretion system"/>
    <property type="evidence" value="ECO:0007669"/>
    <property type="project" value="InterPro"/>
</dbReference>
<feature type="domain" description="GspL periplasmic" evidence="13">
    <location>
        <begin position="248"/>
        <end position="398"/>
    </location>
</feature>
<name>A0A432YTG5_9GAMM</name>
<evidence type="ECO:0000256" key="11">
    <source>
        <dbReference type="SAM" id="Phobius"/>
    </source>
</evidence>
<feature type="domain" description="GspL cytoplasmic actin-ATPase-like" evidence="12">
    <location>
        <begin position="5"/>
        <end position="239"/>
    </location>
</feature>
<evidence type="ECO:0000256" key="5">
    <source>
        <dbReference type="ARBA" id="ARBA00022519"/>
    </source>
</evidence>
<dbReference type="RefSeq" id="WP_126783049.1">
    <property type="nucleotide sequence ID" value="NZ_PIQC01000009.1"/>
</dbReference>
<keyword evidence="8 11" id="KW-1133">Transmembrane helix</keyword>
<evidence type="ECO:0000256" key="7">
    <source>
        <dbReference type="ARBA" id="ARBA00022927"/>
    </source>
</evidence>
<dbReference type="Gene3D" id="3.30.420.370">
    <property type="match status" value="1"/>
</dbReference>
<dbReference type="InterPro" id="IPR024230">
    <property type="entry name" value="GspL_cyto_dom"/>
</dbReference>
<accession>A0A432YTG5</accession>
<dbReference type="AlphaFoldDB" id="A0A432YTG5"/>
<dbReference type="InterPro" id="IPR043129">
    <property type="entry name" value="ATPase_NBD"/>
</dbReference>
<dbReference type="GO" id="GO:0009276">
    <property type="term" value="C:Gram-negative-bacterium-type cell wall"/>
    <property type="evidence" value="ECO:0007669"/>
    <property type="project" value="InterPro"/>
</dbReference>
<dbReference type="Gene3D" id="3.30.420.380">
    <property type="match status" value="1"/>
</dbReference>
<dbReference type="InterPro" id="IPR025691">
    <property type="entry name" value="GspL_pp_dom"/>
</dbReference>
<evidence type="ECO:0000259" key="12">
    <source>
        <dbReference type="Pfam" id="PF05134"/>
    </source>
</evidence>
<evidence type="ECO:0000256" key="4">
    <source>
        <dbReference type="ARBA" id="ARBA00022475"/>
    </source>
</evidence>
<evidence type="ECO:0000256" key="10">
    <source>
        <dbReference type="PIRNR" id="PIRNR015761"/>
    </source>
</evidence>
<dbReference type="Pfam" id="PF05134">
    <property type="entry name" value="T2SSL"/>
    <property type="match status" value="1"/>
</dbReference>
<evidence type="ECO:0000256" key="6">
    <source>
        <dbReference type="ARBA" id="ARBA00022692"/>
    </source>
</evidence>
<evidence type="ECO:0000313" key="14">
    <source>
        <dbReference type="EMBL" id="RUO64902.1"/>
    </source>
</evidence>
<evidence type="ECO:0000256" key="3">
    <source>
        <dbReference type="ARBA" id="ARBA00022448"/>
    </source>
</evidence>
<protein>
    <recommendedName>
        <fullName evidence="10">Type II secretion system protein L</fullName>
        <shortName evidence="10">T2SS protein L</shortName>
    </recommendedName>
</protein>
<organism evidence="14 15">
    <name type="scientific">Idiomarina ramblicola</name>
    <dbReference type="NCBI Taxonomy" id="263724"/>
    <lineage>
        <taxon>Bacteria</taxon>
        <taxon>Pseudomonadati</taxon>
        <taxon>Pseudomonadota</taxon>
        <taxon>Gammaproteobacteria</taxon>
        <taxon>Alteromonadales</taxon>
        <taxon>Idiomarinaceae</taxon>
        <taxon>Idiomarina</taxon>
    </lineage>
</organism>
<evidence type="ECO:0000313" key="15">
    <source>
        <dbReference type="Proteomes" id="UP000288058"/>
    </source>
</evidence>
<keyword evidence="15" id="KW-1185">Reference proteome</keyword>
<dbReference type="OrthoDB" id="7011844at2"/>
<dbReference type="NCBIfam" id="TIGR01709">
    <property type="entry name" value="typeII_sec_gspL"/>
    <property type="match status" value="1"/>
</dbReference>
<comment type="subcellular location">
    <subcellularLocation>
        <location evidence="1">Cell inner membrane</location>
        <topology evidence="1">Single-pass membrane protein</topology>
    </subcellularLocation>
</comment>
<dbReference type="Gene3D" id="3.30.1360.100">
    <property type="entry name" value="General secretion pathway protein M, EpsM"/>
    <property type="match status" value="1"/>
</dbReference>
<keyword evidence="5" id="KW-0997">Cell inner membrane</keyword>
<evidence type="ECO:0000256" key="2">
    <source>
        <dbReference type="ARBA" id="ARBA00005318"/>
    </source>
</evidence>
<keyword evidence="4" id="KW-1003">Cell membrane</keyword>
<dbReference type="EMBL" id="PIQC01000009">
    <property type="protein sequence ID" value="RUO64902.1"/>
    <property type="molecule type" value="Genomic_DNA"/>
</dbReference>
<dbReference type="SUPFAM" id="SSF53067">
    <property type="entry name" value="Actin-like ATPase domain"/>
    <property type="match status" value="2"/>
</dbReference>
<dbReference type="PIRSF" id="PIRSF015761">
    <property type="entry name" value="Protein_L"/>
    <property type="match status" value="1"/>
</dbReference>